<dbReference type="EMBL" id="VUOA01000014">
    <property type="protein sequence ID" value="KAA2238187.1"/>
    <property type="molecule type" value="Genomic_DNA"/>
</dbReference>
<evidence type="ECO:0000259" key="1">
    <source>
        <dbReference type="SMART" id="SM00460"/>
    </source>
</evidence>
<dbReference type="InterPro" id="IPR002931">
    <property type="entry name" value="Transglutaminase-like"/>
</dbReference>
<name>A0A5B2VJ10_9HYPH</name>
<sequence length="273" mass="29414">MRLRVLHETRYAYDQPARGLIQVMRLTPASHEGQHVRRWRIDPSVDGSLKVKEDTLGNTIHVFSADGAVDQLVVRVSGEVETFDTHGVVTGTAERVPEAFFLRDTDLTTPDDALRAFAAEAGGSPDPLTRLHDLLKAINGTIVFDTAPTHAATTAAEAFAMRRGVCQDLTHVFIATARHLGIPARYVSGYFFRADGVVEQEAGHAWAEAKVPGLGWVGFDPANGIATGPAHLRLAIGLDYLGAAPIRGSRYGGGNETLDVRLRVDNGQSQAQG</sequence>
<feature type="domain" description="Transglutaminase-like" evidence="1">
    <location>
        <begin position="158"/>
        <end position="223"/>
    </location>
</feature>
<dbReference type="PANTHER" id="PTHR33490">
    <property type="entry name" value="BLR5614 PROTEIN-RELATED"/>
    <property type="match status" value="1"/>
</dbReference>
<dbReference type="PANTHER" id="PTHR33490:SF6">
    <property type="entry name" value="SLL1049 PROTEIN"/>
    <property type="match status" value="1"/>
</dbReference>
<protein>
    <submittedName>
        <fullName evidence="2">Transglutaminase family protein</fullName>
    </submittedName>
</protein>
<dbReference type="Gene3D" id="3.10.620.30">
    <property type="match status" value="1"/>
</dbReference>
<dbReference type="Pfam" id="PF08379">
    <property type="entry name" value="Bact_transglu_N"/>
    <property type="match status" value="1"/>
</dbReference>
<evidence type="ECO:0000313" key="2">
    <source>
        <dbReference type="EMBL" id="KAA2238187.1"/>
    </source>
</evidence>
<dbReference type="SUPFAM" id="SSF54001">
    <property type="entry name" value="Cysteine proteinases"/>
    <property type="match status" value="1"/>
</dbReference>
<reference evidence="2 3" key="1">
    <citation type="submission" date="2019-09" db="EMBL/GenBank/DDBJ databases">
        <title>Salinarimonas rosea gen. nov., sp. nov., a new member of the a-2 subgroup of the Proteobacteria.</title>
        <authorList>
            <person name="Liu J."/>
        </authorList>
    </citation>
    <scope>NUCLEOTIDE SEQUENCE [LARGE SCALE GENOMIC DNA]</scope>
    <source>
        <strain evidence="2 3">BN140002</strain>
    </source>
</reference>
<comment type="caution">
    <text evidence="2">The sequence shown here is derived from an EMBL/GenBank/DDBJ whole genome shotgun (WGS) entry which is preliminary data.</text>
</comment>
<evidence type="ECO:0000313" key="3">
    <source>
        <dbReference type="Proteomes" id="UP000323142"/>
    </source>
</evidence>
<reference evidence="2 3" key="2">
    <citation type="submission" date="2019-09" db="EMBL/GenBank/DDBJ databases">
        <authorList>
            <person name="Jin C."/>
        </authorList>
    </citation>
    <scope>NUCLEOTIDE SEQUENCE [LARGE SCALE GENOMIC DNA]</scope>
    <source>
        <strain evidence="2 3">BN140002</strain>
    </source>
</reference>
<dbReference type="AlphaFoldDB" id="A0A5B2VJ10"/>
<dbReference type="Pfam" id="PF01841">
    <property type="entry name" value="Transglut_core"/>
    <property type="match status" value="1"/>
</dbReference>
<organism evidence="2 3">
    <name type="scientific">Salinarimonas soli</name>
    <dbReference type="NCBI Taxonomy" id="1638099"/>
    <lineage>
        <taxon>Bacteria</taxon>
        <taxon>Pseudomonadati</taxon>
        <taxon>Pseudomonadota</taxon>
        <taxon>Alphaproteobacteria</taxon>
        <taxon>Hyphomicrobiales</taxon>
        <taxon>Salinarimonadaceae</taxon>
        <taxon>Salinarimonas</taxon>
    </lineage>
</organism>
<dbReference type="InterPro" id="IPR013589">
    <property type="entry name" value="Bac_transglu_N"/>
</dbReference>
<gene>
    <name evidence="2" type="ORF">F0L46_05935</name>
</gene>
<dbReference type="SMART" id="SM00460">
    <property type="entry name" value="TGc"/>
    <property type="match status" value="1"/>
</dbReference>
<dbReference type="OrthoDB" id="9804023at2"/>
<dbReference type="InterPro" id="IPR038765">
    <property type="entry name" value="Papain-like_cys_pep_sf"/>
</dbReference>
<proteinExistence type="predicted"/>
<keyword evidence="3" id="KW-1185">Reference proteome</keyword>
<dbReference type="Proteomes" id="UP000323142">
    <property type="component" value="Unassembled WGS sequence"/>
</dbReference>
<accession>A0A5B2VJ10</accession>
<dbReference type="RefSeq" id="WP_149816135.1">
    <property type="nucleotide sequence ID" value="NZ_VUOA01000014.1"/>
</dbReference>